<dbReference type="CDD" id="cd03505">
    <property type="entry name" value="Delta9-FADS-like"/>
    <property type="match status" value="1"/>
</dbReference>
<name>A0ABZ0URJ3_9RICK</name>
<keyword evidence="6 12" id="KW-1133">Transmembrane helix</keyword>
<evidence type="ECO:0000259" key="13">
    <source>
        <dbReference type="Pfam" id="PF00487"/>
    </source>
</evidence>
<evidence type="ECO:0000256" key="5">
    <source>
        <dbReference type="ARBA" id="ARBA00022832"/>
    </source>
</evidence>
<evidence type="ECO:0000313" key="15">
    <source>
        <dbReference type="Proteomes" id="UP001325140"/>
    </source>
</evidence>
<evidence type="ECO:0000256" key="6">
    <source>
        <dbReference type="ARBA" id="ARBA00022989"/>
    </source>
</evidence>
<organism evidence="14 15">
    <name type="scientific">Candidatus Fokinia crypta</name>
    <dbReference type="NCBI Taxonomy" id="1920990"/>
    <lineage>
        <taxon>Bacteria</taxon>
        <taxon>Pseudomonadati</taxon>
        <taxon>Pseudomonadota</taxon>
        <taxon>Alphaproteobacteria</taxon>
        <taxon>Rickettsiales</taxon>
        <taxon>Candidatus Midichloriaceae</taxon>
        <taxon>Candidatus Fokinia</taxon>
    </lineage>
</organism>
<dbReference type="InterPro" id="IPR015876">
    <property type="entry name" value="Acyl-CoA_DS"/>
</dbReference>
<evidence type="ECO:0000256" key="3">
    <source>
        <dbReference type="ARBA" id="ARBA00022516"/>
    </source>
</evidence>
<feature type="transmembrane region" description="Helical" evidence="12">
    <location>
        <begin position="38"/>
        <end position="61"/>
    </location>
</feature>
<evidence type="ECO:0000256" key="4">
    <source>
        <dbReference type="ARBA" id="ARBA00022692"/>
    </source>
</evidence>
<sequence length="479" mass="54721">MNSRINWPVAIVLVVYPIFILLGVIFYVALYGACTKELWLAVIAYYVSNISVGIGLHRLWAHGSYKVNRVIEVMLIFTSAFALQGPVLAWVSDHKFHHAYPDTDKDPHTPVKYENPIKGFFWAHLGWMIFGESTTKHMDKGTMSTLGKDKMLVWQLKNYWQLALFTQVVPTAALGFVFFSEPIQAILAGFLFCGLGRALQQQMTFSVNSICHFWGRKRYADDSSVDVWWLALLLLGENWHNYHHAFGKDYRNGYKWYHFDVHKWIIWLMSKVGLASDLHVTPEVRIIAVQKEYEQKLLQRGKQQAVEAKDFAWCALNVVSQKLMFLEKMYDDALKSTSSYIGTQKLKNTFSNLVVSMKNHISEDFNYNSDSANQEQPYISSALDCVVKIGSINELLQKCVGAVKGCDAKMVNQSIMDALRAGKKAMSVLDGVFFRSLDVLRKAESTLKNMEKSDFVEIMNDIREIQKCLLKLKKKCAVA</sequence>
<dbReference type="PANTHER" id="PTHR11351:SF31">
    <property type="entry name" value="DESATURASE 1, ISOFORM A-RELATED"/>
    <property type="match status" value="1"/>
</dbReference>
<evidence type="ECO:0000256" key="9">
    <source>
        <dbReference type="ARBA" id="ARBA00023098"/>
    </source>
</evidence>
<comment type="subcellular location">
    <subcellularLocation>
        <location evidence="1">Membrane</location>
        <topology evidence="1">Multi-pass membrane protein</topology>
    </subcellularLocation>
</comment>
<keyword evidence="4 12" id="KW-0812">Transmembrane</keyword>
<evidence type="ECO:0000256" key="11">
    <source>
        <dbReference type="ARBA" id="ARBA00023160"/>
    </source>
</evidence>
<keyword evidence="3" id="KW-0444">Lipid biosynthesis</keyword>
<comment type="similarity">
    <text evidence="2">Belongs to the fatty acid desaturase type 2 family.</text>
</comment>
<evidence type="ECO:0000313" key="14">
    <source>
        <dbReference type="EMBL" id="WPX97500.1"/>
    </source>
</evidence>
<keyword evidence="8" id="KW-0408">Iron</keyword>
<dbReference type="Pfam" id="PF00487">
    <property type="entry name" value="FA_desaturase"/>
    <property type="match status" value="1"/>
</dbReference>
<evidence type="ECO:0000256" key="7">
    <source>
        <dbReference type="ARBA" id="ARBA00023002"/>
    </source>
</evidence>
<accession>A0ABZ0URJ3</accession>
<dbReference type="PRINTS" id="PR00075">
    <property type="entry name" value="FACDDSATRASE"/>
</dbReference>
<keyword evidence="9" id="KW-0443">Lipid metabolism</keyword>
<dbReference type="InterPro" id="IPR005804">
    <property type="entry name" value="FA_desaturase_dom"/>
</dbReference>
<feature type="domain" description="Fatty acid desaturase" evidence="13">
    <location>
        <begin position="39"/>
        <end position="260"/>
    </location>
</feature>
<dbReference type="EMBL" id="CP110343">
    <property type="protein sequence ID" value="WPX97500.1"/>
    <property type="molecule type" value="Genomic_DNA"/>
</dbReference>
<gene>
    <name evidence="14" type="ORF">Fokcrypt_00003</name>
</gene>
<proteinExistence type="inferred from homology"/>
<keyword evidence="15" id="KW-1185">Reference proteome</keyword>
<dbReference type="Proteomes" id="UP001325140">
    <property type="component" value="Chromosome"/>
</dbReference>
<evidence type="ECO:0000256" key="12">
    <source>
        <dbReference type="SAM" id="Phobius"/>
    </source>
</evidence>
<evidence type="ECO:0000256" key="2">
    <source>
        <dbReference type="ARBA" id="ARBA00008749"/>
    </source>
</evidence>
<keyword evidence="5" id="KW-0276">Fatty acid metabolism</keyword>
<keyword evidence="10 12" id="KW-0472">Membrane</keyword>
<dbReference type="PANTHER" id="PTHR11351">
    <property type="entry name" value="ACYL-COA DESATURASE"/>
    <property type="match status" value="1"/>
</dbReference>
<keyword evidence="7" id="KW-0560">Oxidoreductase</keyword>
<feature type="transmembrane region" description="Helical" evidence="12">
    <location>
        <begin position="159"/>
        <end position="179"/>
    </location>
</feature>
<evidence type="ECO:0000256" key="10">
    <source>
        <dbReference type="ARBA" id="ARBA00023136"/>
    </source>
</evidence>
<feature type="transmembrane region" description="Helical" evidence="12">
    <location>
        <begin position="7"/>
        <end position="32"/>
    </location>
</feature>
<evidence type="ECO:0000256" key="8">
    <source>
        <dbReference type="ARBA" id="ARBA00023004"/>
    </source>
</evidence>
<evidence type="ECO:0000256" key="1">
    <source>
        <dbReference type="ARBA" id="ARBA00004141"/>
    </source>
</evidence>
<reference evidence="14" key="1">
    <citation type="submission" date="2022-10" db="EMBL/GenBank/DDBJ databases">
        <title>Host association and intracellularity evolved multiple times independently in the Rickettsiales.</title>
        <authorList>
            <person name="Castelli M."/>
            <person name="Nardi T."/>
            <person name="Gammuto L."/>
            <person name="Bellinzona G."/>
            <person name="Sabaneyeva E."/>
            <person name="Potekhin A."/>
            <person name="Serra V."/>
            <person name="Petroni G."/>
            <person name="Sassera D."/>
        </authorList>
    </citation>
    <scope>NUCLEOTIDE SEQUENCE [LARGE SCALE GENOMIC DNA]</scope>
    <source>
        <strain evidence="14">US_Bl 11III1</strain>
    </source>
</reference>
<protein>
    <submittedName>
        <fullName evidence="14">Acyl-CoA desaturase</fullName>
    </submittedName>
</protein>
<dbReference type="RefSeq" id="WP_323722163.1">
    <property type="nucleotide sequence ID" value="NZ_CP110343.1"/>
</dbReference>
<keyword evidence="11" id="KW-0275">Fatty acid biosynthesis</keyword>
<feature type="transmembrane region" description="Helical" evidence="12">
    <location>
        <begin position="73"/>
        <end position="91"/>
    </location>
</feature>